<feature type="transmembrane region" description="Helical" evidence="8">
    <location>
        <begin position="311"/>
        <end position="330"/>
    </location>
</feature>
<accession>A0ABU8DQ37</accession>
<evidence type="ECO:0000256" key="8">
    <source>
        <dbReference type="SAM" id="Phobius"/>
    </source>
</evidence>
<feature type="transmembrane region" description="Helical" evidence="8">
    <location>
        <begin position="130"/>
        <end position="149"/>
    </location>
</feature>
<evidence type="ECO:0000256" key="6">
    <source>
        <dbReference type="ARBA" id="ARBA00022989"/>
    </source>
</evidence>
<protein>
    <submittedName>
        <fullName evidence="9">Glycosyltransferase family 39 protein</fullName>
        <ecNumber evidence="9">2.4.-.-</ecNumber>
    </submittedName>
</protein>
<comment type="subcellular location">
    <subcellularLocation>
        <location evidence="1">Cell membrane</location>
        <topology evidence="1">Multi-pass membrane protein</topology>
    </subcellularLocation>
</comment>
<dbReference type="Proteomes" id="UP001361570">
    <property type="component" value="Unassembled WGS sequence"/>
</dbReference>
<keyword evidence="3 9" id="KW-0328">Glycosyltransferase</keyword>
<feature type="transmembrane region" description="Helical" evidence="8">
    <location>
        <begin position="336"/>
        <end position="357"/>
    </location>
</feature>
<name>A0ABU8DQ37_9ACTN</name>
<evidence type="ECO:0000313" key="10">
    <source>
        <dbReference type="Proteomes" id="UP001361570"/>
    </source>
</evidence>
<feature type="transmembrane region" description="Helical" evidence="8">
    <location>
        <begin position="105"/>
        <end position="124"/>
    </location>
</feature>
<feature type="transmembrane region" description="Helical" evidence="8">
    <location>
        <begin position="156"/>
        <end position="174"/>
    </location>
</feature>
<proteinExistence type="predicted"/>
<feature type="transmembrane region" description="Helical" evidence="8">
    <location>
        <begin position="33"/>
        <end position="52"/>
    </location>
</feature>
<keyword evidence="7 8" id="KW-0472">Membrane</keyword>
<evidence type="ECO:0000256" key="2">
    <source>
        <dbReference type="ARBA" id="ARBA00022475"/>
    </source>
</evidence>
<feature type="transmembrane region" description="Helical" evidence="8">
    <location>
        <begin position="225"/>
        <end position="243"/>
    </location>
</feature>
<dbReference type="GO" id="GO:0016757">
    <property type="term" value="F:glycosyltransferase activity"/>
    <property type="evidence" value="ECO:0007669"/>
    <property type="project" value="UniProtKB-KW"/>
</dbReference>
<dbReference type="RefSeq" id="WP_336403099.1">
    <property type="nucleotide sequence ID" value="NZ_JBAPLU010000003.1"/>
</dbReference>
<keyword evidence="2" id="KW-1003">Cell membrane</keyword>
<evidence type="ECO:0000313" key="9">
    <source>
        <dbReference type="EMBL" id="MEI4270956.1"/>
    </source>
</evidence>
<sequence>MTAVLDTPPPTVRVRPARPGRHAAADPGRWVPVAAHALAVVGVLAWSQLAFIGRSTRLDEAQSLWQTNHSYGRLLELIAQDVHVPLYHLVLRTWRLVLGPDIGTARALSLVFLLASLPVFYVVARSVLSRGWASAALVVFANSPFLLWYGNEARMYSMLLLVTLLSQWAFLAVLRTGRAAAWTGYAASAVVGAYVHYFFFFVLLAQGLFLLAVSRRLPRGSVLRLAGTAAAVAAAFLPWFLYFRAQGSASETRPQLPSPSSVDFSNVYSQFVFGFQSDALNTTLVSAWPLLVLGALLSVRNGSRLGRPTAYLLVAAFVPVLTAFVVSHLVTPFFLSRYMVPAAPALLLLVVVFATTLGPRTSRVLVGVLLAVTVAGTAVQATSPDNPVEEDYRTAATLAGEAGPRDVVVVSSPFTIYPFEYYYDGPARVTTLPEWDRVEAAPPFDAATLPEEAEALVDGHQYVYLVLSYDQGYQDDVYQYFAGRYEQVAAHEPSDGLQVLVYRVGYAEPVPLGG</sequence>
<dbReference type="InterPro" id="IPR050297">
    <property type="entry name" value="LipidA_mod_glycosyltrf_83"/>
</dbReference>
<feature type="transmembrane region" description="Helical" evidence="8">
    <location>
        <begin position="279"/>
        <end position="299"/>
    </location>
</feature>
<keyword evidence="5 8" id="KW-0812">Transmembrane</keyword>
<evidence type="ECO:0000256" key="5">
    <source>
        <dbReference type="ARBA" id="ARBA00022692"/>
    </source>
</evidence>
<keyword evidence="6 8" id="KW-1133">Transmembrane helix</keyword>
<dbReference type="PANTHER" id="PTHR33908">
    <property type="entry name" value="MANNOSYLTRANSFERASE YKCB-RELATED"/>
    <property type="match status" value="1"/>
</dbReference>
<feature type="transmembrane region" description="Helical" evidence="8">
    <location>
        <begin position="364"/>
        <end position="383"/>
    </location>
</feature>
<feature type="transmembrane region" description="Helical" evidence="8">
    <location>
        <begin position="194"/>
        <end position="213"/>
    </location>
</feature>
<evidence type="ECO:0000256" key="1">
    <source>
        <dbReference type="ARBA" id="ARBA00004651"/>
    </source>
</evidence>
<evidence type="ECO:0000256" key="3">
    <source>
        <dbReference type="ARBA" id="ARBA00022676"/>
    </source>
</evidence>
<reference evidence="9 10" key="1">
    <citation type="submission" date="2024-03" db="EMBL/GenBank/DDBJ databases">
        <title>Draft genome sequence of Klenkia sp. LSe6-5.</title>
        <authorList>
            <person name="Duangmal K."/>
            <person name="Chantavorakit T."/>
        </authorList>
    </citation>
    <scope>NUCLEOTIDE SEQUENCE [LARGE SCALE GENOMIC DNA]</scope>
    <source>
        <strain evidence="9 10">LSe6-5</strain>
    </source>
</reference>
<dbReference type="EC" id="2.4.-.-" evidence="9"/>
<dbReference type="EMBL" id="JBAPLU010000003">
    <property type="protein sequence ID" value="MEI4270956.1"/>
    <property type="molecule type" value="Genomic_DNA"/>
</dbReference>
<gene>
    <name evidence="9" type="ORF">TEK04_04415</name>
</gene>
<comment type="caution">
    <text evidence="9">The sequence shown here is derived from an EMBL/GenBank/DDBJ whole genome shotgun (WGS) entry which is preliminary data.</text>
</comment>
<evidence type="ECO:0000256" key="7">
    <source>
        <dbReference type="ARBA" id="ARBA00023136"/>
    </source>
</evidence>
<dbReference type="PANTHER" id="PTHR33908:SF11">
    <property type="entry name" value="MEMBRANE PROTEIN"/>
    <property type="match status" value="1"/>
</dbReference>
<organism evidence="9 10">
    <name type="scientific">Klenkia sesuvii</name>
    <dbReference type="NCBI Taxonomy" id="3103137"/>
    <lineage>
        <taxon>Bacteria</taxon>
        <taxon>Bacillati</taxon>
        <taxon>Actinomycetota</taxon>
        <taxon>Actinomycetes</taxon>
        <taxon>Geodermatophilales</taxon>
        <taxon>Geodermatophilaceae</taxon>
        <taxon>Klenkia</taxon>
    </lineage>
</organism>
<evidence type="ECO:0000256" key="4">
    <source>
        <dbReference type="ARBA" id="ARBA00022679"/>
    </source>
</evidence>
<keyword evidence="10" id="KW-1185">Reference proteome</keyword>
<keyword evidence="4 9" id="KW-0808">Transferase</keyword>